<name>A0ABT9VSP7_9BACI</name>
<evidence type="ECO:0000256" key="3">
    <source>
        <dbReference type="ARBA" id="ARBA00022898"/>
    </source>
</evidence>
<dbReference type="InterPro" id="IPR015422">
    <property type="entry name" value="PyrdxlP-dep_Trfase_small"/>
</dbReference>
<evidence type="ECO:0000259" key="6">
    <source>
        <dbReference type="Pfam" id="PF00155"/>
    </source>
</evidence>
<comment type="caution">
    <text evidence="7">The sequence shown here is derived from an EMBL/GenBank/DDBJ whole genome shotgun (WGS) entry which is preliminary data.</text>
</comment>
<protein>
    <recommendedName>
        <fullName evidence="2">cysteine-S-conjugate beta-lyase</fullName>
        <ecNumber evidence="2">4.4.1.13</ecNumber>
    </recommendedName>
</protein>
<dbReference type="InterPro" id="IPR004839">
    <property type="entry name" value="Aminotransferase_I/II_large"/>
</dbReference>
<dbReference type="CDD" id="cd00609">
    <property type="entry name" value="AAT_like"/>
    <property type="match status" value="1"/>
</dbReference>
<organism evidence="7 8">
    <name type="scientific">Aeribacillus alveayuensis</name>
    <dbReference type="NCBI Taxonomy" id="279215"/>
    <lineage>
        <taxon>Bacteria</taxon>
        <taxon>Bacillati</taxon>
        <taxon>Bacillota</taxon>
        <taxon>Bacilli</taxon>
        <taxon>Bacillales</taxon>
        <taxon>Bacillaceae</taxon>
        <taxon>Aeribacillus</taxon>
    </lineage>
</organism>
<gene>
    <name evidence="7" type="ORF">J2S06_003023</name>
</gene>
<dbReference type="RefSeq" id="WP_419152829.1">
    <property type="nucleotide sequence ID" value="NZ_JAUSTR010000029.1"/>
</dbReference>
<dbReference type="SUPFAM" id="SSF53383">
    <property type="entry name" value="PLP-dependent transferases"/>
    <property type="match status" value="1"/>
</dbReference>
<dbReference type="Gene3D" id="3.40.640.10">
    <property type="entry name" value="Type I PLP-dependent aspartate aminotransferase-like (Major domain)"/>
    <property type="match status" value="1"/>
</dbReference>
<proteinExistence type="inferred from homology"/>
<evidence type="ECO:0000313" key="7">
    <source>
        <dbReference type="EMBL" id="MDQ0163895.1"/>
    </source>
</evidence>
<feature type="domain" description="Aminotransferase class I/classII large" evidence="6">
    <location>
        <begin position="41"/>
        <end position="383"/>
    </location>
</feature>
<comment type="cofactor">
    <cofactor evidence="1">
        <name>pyridoxal 5'-phosphate</name>
        <dbReference type="ChEBI" id="CHEBI:597326"/>
    </cofactor>
</comment>
<evidence type="ECO:0000256" key="1">
    <source>
        <dbReference type="ARBA" id="ARBA00001933"/>
    </source>
</evidence>
<keyword evidence="3" id="KW-0663">Pyridoxal phosphate</keyword>
<dbReference type="EC" id="4.4.1.13" evidence="2"/>
<dbReference type="InterPro" id="IPR051798">
    <property type="entry name" value="Class-II_PLP-Dep_Aminotrans"/>
</dbReference>
<dbReference type="PANTHER" id="PTHR43525:SF1">
    <property type="entry name" value="PROTEIN MALY"/>
    <property type="match status" value="1"/>
</dbReference>
<reference evidence="7 8" key="1">
    <citation type="submission" date="2023-07" db="EMBL/GenBank/DDBJ databases">
        <title>Genomic Encyclopedia of Type Strains, Phase IV (KMG-IV): sequencing the most valuable type-strain genomes for metagenomic binning, comparative biology and taxonomic classification.</title>
        <authorList>
            <person name="Goeker M."/>
        </authorList>
    </citation>
    <scope>NUCLEOTIDE SEQUENCE [LARGE SCALE GENOMIC DNA]</scope>
    <source>
        <strain evidence="7 8">DSM 19092</strain>
    </source>
</reference>
<evidence type="ECO:0000256" key="2">
    <source>
        <dbReference type="ARBA" id="ARBA00012224"/>
    </source>
</evidence>
<dbReference type="InterPro" id="IPR027619">
    <property type="entry name" value="C-S_lyase_PatB-like"/>
</dbReference>
<dbReference type="InterPro" id="IPR015424">
    <property type="entry name" value="PyrdxlP-dep_Trfase"/>
</dbReference>
<dbReference type="Pfam" id="PF00155">
    <property type="entry name" value="Aminotran_1_2"/>
    <property type="match status" value="1"/>
</dbReference>
<dbReference type="NCBIfam" id="TIGR04350">
    <property type="entry name" value="C_S_lyase_PatB"/>
    <property type="match status" value="1"/>
</dbReference>
<comment type="similarity">
    <text evidence="5">Belongs to the class-II pyridoxal-phosphate-dependent aminotransferase family. MalY/PatB cystathionine beta-lyase subfamily.</text>
</comment>
<dbReference type="Gene3D" id="3.90.1150.10">
    <property type="entry name" value="Aspartate Aminotransferase, domain 1"/>
    <property type="match status" value="1"/>
</dbReference>
<keyword evidence="8" id="KW-1185">Reference proteome</keyword>
<dbReference type="EMBL" id="JAUSTR010000029">
    <property type="protein sequence ID" value="MDQ0163895.1"/>
    <property type="molecule type" value="Genomic_DNA"/>
</dbReference>
<evidence type="ECO:0000256" key="4">
    <source>
        <dbReference type="ARBA" id="ARBA00023239"/>
    </source>
</evidence>
<evidence type="ECO:0000256" key="5">
    <source>
        <dbReference type="ARBA" id="ARBA00037974"/>
    </source>
</evidence>
<dbReference type="GO" id="GO:0047804">
    <property type="term" value="F:cysteine-S-conjugate beta-lyase activity"/>
    <property type="evidence" value="ECO:0007669"/>
    <property type="project" value="UniProtKB-EC"/>
</dbReference>
<accession>A0ABT9VSP7</accession>
<keyword evidence="4 7" id="KW-0456">Lyase</keyword>
<evidence type="ECO:0000313" key="8">
    <source>
        <dbReference type="Proteomes" id="UP001225646"/>
    </source>
</evidence>
<dbReference type="PANTHER" id="PTHR43525">
    <property type="entry name" value="PROTEIN MALY"/>
    <property type="match status" value="1"/>
</dbReference>
<dbReference type="Proteomes" id="UP001225646">
    <property type="component" value="Unassembled WGS sequence"/>
</dbReference>
<sequence length="388" mass="44745">MDEFNYVVNRIGTSSVKWDMTKKLFGDENVLPMWVADMDFPSPKPVIDALIKRVEHGIFGYTFPSSETKRIIKKWIYKRHGWDISPSYIEFSTGVVKALSSAICAFTEEGDHIVIQPPVYYPFFDMVSLNNRVVVENRLILNNGQYEIDFQDLEQKLMDKKVKMLLLCNPQNPSGRVWTKEELTKIGELCLKYDVMVISDEIHSDLMLFDFKHTPFASIDHRFAENSITCIAPSKTFNLPGLQAAVIIIPNRNIRQTFTQFEKKQGSFSLNTLGITAMEAAYQYGEKWLENLLIYLEENVKLLEEFIQNEIPQLKVIRPQSTYLVWIDCRNLNKSEKELKDLLLNKGKLALELGSKYGKNGEGFVRMNIACPRKTLEDGLNRLKKAFT</sequence>
<dbReference type="InterPro" id="IPR015421">
    <property type="entry name" value="PyrdxlP-dep_Trfase_major"/>
</dbReference>